<dbReference type="EMBL" id="LWBO01000034">
    <property type="protein sequence ID" value="OQP44038.1"/>
    <property type="molecule type" value="Genomic_DNA"/>
</dbReference>
<proteinExistence type="predicted"/>
<dbReference type="Gene3D" id="2.60.120.230">
    <property type="match status" value="2"/>
</dbReference>
<keyword evidence="2" id="KW-0732">Signal</keyword>
<dbReference type="PANTHER" id="PTHR39319:SF1">
    <property type="entry name" value="SI:DKEY-256H2.1"/>
    <property type="match status" value="1"/>
</dbReference>
<evidence type="ECO:0000313" key="5">
    <source>
        <dbReference type="EMBL" id="OQP44038.1"/>
    </source>
</evidence>
<keyword evidence="6" id="KW-1185">Reference proteome</keyword>
<evidence type="ECO:0000259" key="4">
    <source>
        <dbReference type="Pfam" id="PF18962"/>
    </source>
</evidence>
<sequence>MSHFVRAFILLLSIVSLLSAKSLANPGDTTWVQAQNDVQLDWYNDFDTPVSFPTGTVSYRKIIMVFTLGKYQCPAGTQYCGDWDYTVQNFLMTPTDTFELSRLITPYANASYPRTPWGWKQRYYFDVTDFYPLLKNAATIRLSYHNYSGGFTGNIKFAFIEGTPPRNVTGIKRLWHGAFPFGRSTDPIENYLPATNLIVPANTQQANLNFAVTGHGSDNTGCSEFCSKYYQVYANNSLKETKTIWKDNCGSNNLYPQSGTWVYNRAGWCPGEQVSTNVHTLGTVTAGNPLNVDVNFQPYTDNGNASYIIESALFFYGAYNQTVDAAVENIIAPNDYEGNFRANPICGNPVVVIRNTGATTINSLDLQYGIAGQTQQTYSVANMALASSKDTTIILPDLSALTTLPAGSINKFVVTIQQVNRNSDGYAVNNSMGSSFVTAPDWPGQFAMVIKSNNYAAQTKWRIEDENGNIIKQRSPTSALTVYTDSMELPDGCYRLVVTDANCDGLSWWANTAAGKGYIYTAKRDGSVLPYTNGLPAYPASLSPDFGCGFTQYFRVSNTLAADQLLLHGEAKDTSNVLTWETSKETNTDHFVVEYSTNDTLYTAIANVKANGNTNTKSTYSTDHKPTVHAPFYYYRLRLYYTDGSWKYSNNIRLSPVASSEYTVAVRPVPFDDVLTVRITAPGAQTASITLYDVQGRALYAKNNPLSKGLNVIIIDGSRFAAGVYTIVIRSAEHKLARKIIKL</sequence>
<keyword evidence="1" id="KW-1015">Disulfide bond</keyword>
<dbReference type="InterPro" id="IPR015197">
    <property type="entry name" value="PngaseF_C"/>
</dbReference>
<evidence type="ECO:0000256" key="2">
    <source>
        <dbReference type="SAM" id="SignalP"/>
    </source>
</evidence>
<dbReference type="PANTHER" id="PTHR39319">
    <property type="entry name" value="SI:DKEY-256H2.1"/>
    <property type="match status" value="1"/>
</dbReference>
<reference evidence="5 6" key="1">
    <citation type="submission" date="2016-04" db="EMBL/GenBank/DDBJ databases">
        <authorList>
            <person name="Chen L."/>
            <person name="Zhuang W."/>
            <person name="Wang G."/>
        </authorList>
    </citation>
    <scope>NUCLEOTIDE SEQUENCE [LARGE SCALE GENOMIC DNA]</scope>
    <source>
        <strain evidence="6">GR20</strain>
    </source>
</reference>
<gene>
    <name evidence="5" type="ORF">A4D02_11245</name>
</gene>
<dbReference type="Proteomes" id="UP000192277">
    <property type="component" value="Unassembled WGS sequence"/>
</dbReference>
<dbReference type="Pfam" id="PF18962">
    <property type="entry name" value="Por_Secre_tail"/>
    <property type="match status" value="1"/>
</dbReference>
<feature type="domain" description="Secretion system C-terminal sorting" evidence="4">
    <location>
        <begin position="668"/>
        <end position="741"/>
    </location>
</feature>
<dbReference type="SUPFAM" id="SSF49742">
    <property type="entry name" value="PHM/PNGase F"/>
    <property type="match status" value="1"/>
</dbReference>
<dbReference type="InterPro" id="IPR008977">
    <property type="entry name" value="PHM/PNGase_F_dom_sf"/>
</dbReference>
<name>A0ABX3NSI6_9BACT</name>
<dbReference type="InterPro" id="IPR053251">
    <property type="entry name" value="N-glycanase"/>
</dbReference>
<dbReference type="NCBIfam" id="TIGR04183">
    <property type="entry name" value="Por_Secre_tail"/>
    <property type="match status" value="1"/>
</dbReference>
<evidence type="ECO:0000259" key="3">
    <source>
        <dbReference type="Pfam" id="PF09113"/>
    </source>
</evidence>
<accession>A0ABX3NSI6</accession>
<organism evidence="5 6">
    <name type="scientific">Niastella koreensis</name>
    <dbReference type="NCBI Taxonomy" id="354356"/>
    <lineage>
        <taxon>Bacteria</taxon>
        <taxon>Pseudomonadati</taxon>
        <taxon>Bacteroidota</taxon>
        <taxon>Chitinophagia</taxon>
        <taxon>Chitinophagales</taxon>
        <taxon>Chitinophagaceae</taxon>
        <taxon>Niastella</taxon>
    </lineage>
</organism>
<feature type="domain" description="Peptide-N-glycosidase F C-terminal" evidence="3">
    <location>
        <begin position="196"/>
        <end position="302"/>
    </location>
</feature>
<feature type="chain" id="PRO_5045461702" evidence="2">
    <location>
        <begin position="25"/>
        <end position="743"/>
    </location>
</feature>
<evidence type="ECO:0000313" key="6">
    <source>
        <dbReference type="Proteomes" id="UP000192277"/>
    </source>
</evidence>
<dbReference type="InterPro" id="IPR014784">
    <property type="entry name" value="Cu2_ascorb_mOase-like_C"/>
</dbReference>
<feature type="signal peptide" evidence="2">
    <location>
        <begin position="1"/>
        <end position="24"/>
    </location>
</feature>
<dbReference type="Pfam" id="PF09113">
    <property type="entry name" value="N-glycanase_C"/>
    <property type="match status" value="1"/>
</dbReference>
<comment type="caution">
    <text evidence="5">The sequence shown here is derived from an EMBL/GenBank/DDBJ whole genome shotgun (WGS) entry which is preliminary data.</text>
</comment>
<evidence type="ECO:0000256" key="1">
    <source>
        <dbReference type="ARBA" id="ARBA00023157"/>
    </source>
</evidence>
<protein>
    <submittedName>
        <fullName evidence="5">Uncharacterized protein</fullName>
    </submittedName>
</protein>
<dbReference type="RefSeq" id="WP_014219045.1">
    <property type="nucleotide sequence ID" value="NZ_LWBO01000034.1"/>
</dbReference>
<dbReference type="InterPro" id="IPR026444">
    <property type="entry name" value="Secre_tail"/>
</dbReference>